<geneLocation type="plasmid" evidence="1 2">
    <name>unnamed</name>
</geneLocation>
<keyword evidence="1" id="KW-0614">Plasmid</keyword>
<sequence length="67" mass="7522">MDDERFHLTLTAGGLPVMHGWWGKRPTAEHQYRSWIGSWGSIDGARIVLTERADDGEQVLASWPEGS</sequence>
<evidence type="ECO:0000313" key="2">
    <source>
        <dbReference type="Proteomes" id="UP001305002"/>
    </source>
</evidence>
<reference evidence="1 2" key="2">
    <citation type="journal article" date="2024" name="Microb. Biotechnol.">
        <title>The involvement of multiple ABC transporters in daunorubicin efflux in Streptomyces coeruleorubidus.</title>
        <authorList>
            <person name="Dong J."/>
            <person name="Ning J."/>
            <person name="Tian Y."/>
            <person name="Li H."/>
            <person name="Chen H."/>
            <person name="Guan W."/>
        </authorList>
    </citation>
    <scope>NUCLEOTIDE SEQUENCE [LARGE SCALE GENOMIC DNA]</scope>
    <source>
        <strain evidence="1 2">CICC 11043</strain>
    </source>
</reference>
<proteinExistence type="predicted"/>
<name>A0ABZ0KTL3_STRC4</name>
<dbReference type="RefSeq" id="WP_317928392.1">
    <property type="nucleotide sequence ID" value="NZ_CP137525.1"/>
</dbReference>
<accession>A0ABZ0KTL3</accession>
<evidence type="ECO:0000313" key="1">
    <source>
        <dbReference type="EMBL" id="WOT40726.1"/>
    </source>
</evidence>
<dbReference type="Proteomes" id="UP001305002">
    <property type="component" value="Plasmid unnamed"/>
</dbReference>
<reference evidence="1 2" key="1">
    <citation type="journal article" date="2021" name="J. Microbiol. Biotechnol.">
        <title>An Efficient Markerless Deletion System Suitable for the Industrial Strains of Streptomyces.</title>
        <authorList>
            <person name="Dong J."/>
            <person name="Wei J."/>
            <person name="Li H."/>
            <person name="Zhao S."/>
            <person name="Guan W."/>
        </authorList>
    </citation>
    <scope>NUCLEOTIDE SEQUENCE [LARGE SCALE GENOMIC DNA]</scope>
    <source>
        <strain evidence="1 2">CICC 11043</strain>
    </source>
</reference>
<protein>
    <submittedName>
        <fullName evidence="1">Uncharacterized protein</fullName>
    </submittedName>
</protein>
<keyword evidence="2" id="KW-1185">Reference proteome</keyword>
<dbReference type="EMBL" id="CP137525">
    <property type="protein sequence ID" value="WOT40726.1"/>
    <property type="molecule type" value="Genomic_DNA"/>
</dbReference>
<gene>
    <name evidence="1" type="ORF">R5U08_42350</name>
</gene>
<organism evidence="1 2">
    <name type="scientific">Streptomyces coeruleorubidus</name>
    <dbReference type="NCBI Taxonomy" id="116188"/>
    <lineage>
        <taxon>Bacteria</taxon>
        <taxon>Bacillati</taxon>
        <taxon>Actinomycetota</taxon>
        <taxon>Actinomycetes</taxon>
        <taxon>Kitasatosporales</taxon>
        <taxon>Streptomycetaceae</taxon>
        <taxon>Streptomyces</taxon>
    </lineage>
</organism>